<keyword evidence="6" id="KW-0378">Hydrolase</keyword>
<evidence type="ECO:0000256" key="9">
    <source>
        <dbReference type="ARBA" id="ARBA00023679"/>
    </source>
</evidence>
<dbReference type="Gene3D" id="3.90.79.10">
    <property type="entry name" value="Nucleoside Triphosphate Pyrophosphohydrolase"/>
    <property type="match status" value="1"/>
</dbReference>
<dbReference type="GO" id="GO:0019677">
    <property type="term" value="P:NAD+ catabolic process"/>
    <property type="evidence" value="ECO:0007669"/>
    <property type="project" value="TreeGrafter"/>
</dbReference>
<keyword evidence="13" id="KW-1185">Reference proteome</keyword>
<dbReference type="GO" id="GO:0005829">
    <property type="term" value="C:cytosol"/>
    <property type="evidence" value="ECO:0007669"/>
    <property type="project" value="TreeGrafter"/>
</dbReference>
<dbReference type="InterPro" id="IPR020084">
    <property type="entry name" value="NUDIX_hydrolase_CS"/>
</dbReference>
<comment type="cofactor">
    <cofactor evidence="2">
        <name>Zn(2+)</name>
        <dbReference type="ChEBI" id="CHEBI:29105"/>
    </cofactor>
</comment>
<feature type="domain" description="Nudix hydrolase" evidence="11">
    <location>
        <begin position="303"/>
        <end position="430"/>
    </location>
</feature>
<comment type="cofactor">
    <cofactor evidence="1">
        <name>Mg(2+)</name>
        <dbReference type="ChEBI" id="CHEBI:18420"/>
    </cofactor>
</comment>
<evidence type="ECO:0000256" key="7">
    <source>
        <dbReference type="ARBA" id="ARBA00022842"/>
    </source>
</evidence>
<name>A0AA38HAE7_9TREE</name>
<dbReference type="InterPro" id="IPR050241">
    <property type="entry name" value="NAD-cap_RNA_hydrolase_NudC"/>
</dbReference>
<dbReference type="InterPro" id="IPR049734">
    <property type="entry name" value="NudC-like_C"/>
</dbReference>
<evidence type="ECO:0000256" key="8">
    <source>
        <dbReference type="ARBA" id="ARBA00023027"/>
    </source>
</evidence>
<dbReference type="Proteomes" id="UP001164286">
    <property type="component" value="Unassembled WGS sequence"/>
</dbReference>
<dbReference type="Pfam" id="PF00293">
    <property type="entry name" value="NUDIX"/>
    <property type="match status" value="1"/>
</dbReference>
<dbReference type="GO" id="GO:0046872">
    <property type="term" value="F:metal ion binding"/>
    <property type="evidence" value="ECO:0007669"/>
    <property type="project" value="UniProtKB-KW"/>
</dbReference>
<dbReference type="PROSITE" id="PS51462">
    <property type="entry name" value="NUDIX"/>
    <property type="match status" value="1"/>
</dbReference>
<comment type="similarity">
    <text evidence="3">Belongs to the Nudix hydrolase family. NudC subfamily.</text>
</comment>
<dbReference type="Pfam" id="PF09296">
    <property type="entry name" value="NUDIX-like"/>
    <property type="match status" value="1"/>
</dbReference>
<evidence type="ECO:0000256" key="3">
    <source>
        <dbReference type="ARBA" id="ARBA00009595"/>
    </source>
</evidence>
<comment type="catalytic activity">
    <reaction evidence="9">
        <text>a 5'-end NAD(+)-phospho-ribonucleoside in mRNA + H2O = a 5'-end phospho-adenosine-phospho-ribonucleoside in mRNA + beta-nicotinamide D-ribonucleotide + 2 H(+)</text>
        <dbReference type="Rhea" id="RHEA:60876"/>
        <dbReference type="Rhea" id="RHEA-COMP:15698"/>
        <dbReference type="Rhea" id="RHEA-COMP:15719"/>
        <dbReference type="ChEBI" id="CHEBI:14649"/>
        <dbReference type="ChEBI" id="CHEBI:15377"/>
        <dbReference type="ChEBI" id="CHEBI:15378"/>
        <dbReference type="ChEBI" id="CHEBI:144029"/>
        <dbReference type="ChEBI" id="CHEBI:144051"/>
    </reaction>
    <physiologicalReaction direction="left-to-right" evidence="9">
        <dbReference type="Rhea" id="RHEA:60877"/>
    </physiologicalReaction>
</comment>
<dbReference type="RefSeq" id="XP_052947384.1">
    <property type="nucleotide sequence ID" value="XM_053089432.1"/>
</dbReference>
<dbReference type="SUPFAM" id="SSF55811">
    <property type="entry name" value="Nudix"/>
    <property type="match status" value="1"/>
</dbReference>
<reference evidence="12" key="1">
    <citation type="journal article" date="2022" name="G3 (Bethesda)">
        <title>High quality genome of the basidiomycete yeast Dioszegia hungarica PDD-24b-2 isolated from cloud water.</title>
        <authorList>
            <person name="Jarrige D."/>
            <person name="Haridas S."/>
            <person name="Bleykasten-Grosshans C."/>
            <person name="Joly M."/>
            <person name="Nadalig T."/>
            <person name="Sancelme M."/>
            <person name="Vuilleumier S."/>
            <person name="Grigoriev I.V."/>
            <person name="Amato P."/>
            <person name="Bringel F."/>
        </authorList>
    </citation>
    <scope>NUCLEOTIDE SEQUENCE</scope>
    <source>
        <strain evidence="12">PDD-24b-2</strain>
    </source>
</reference>
<feature type="region of interest" description="Disordered" evidence="10">
    <location>
        <begin position="454"/>
        <end position="475"/>
    </location>
</feature>
<keyword evidence="5" id="KW-0479">Metal-binding</keyword>
<evidence type="ECO:0000256" key="6">
    <source>
        <dbReference type="ARBA" id="ARBA00022801"/>
    </source>
</evidence>
<evidence type="ECO:0000256" key="4">
    <source>
        <dbReference type="ARBA" id="ARBA00012381"/>
    </source>
</evidence>
<dbReference type="AlphaFoldDB" id="A0AA38HAE7"/>
<dbReference type="EMBL" id="JAKWFO010000004">
    <property type="protein sequence ID" value="KAI9637607.1"/>
    <property type="molecule type" value="Genomic_DNA"/>
</dbReference>
<proteinExistence type="inferred from homology"/>
<dbReference type="GO" id="GO:0005777">
    <property type="term" value="C:peroxisome"/>
    <property type="evidence" value="ECO:0007669"/>
    <property type="project" value="TreeGrafter"/>
</dbReference>
<evidence type="ECO:0000256" key="1">
    <source>
        <dbReference type="ARBA" id="ARBA00001946"/>
    </source>
</evidence>
<dbReference type="PROSITE" id="PS00893">
    <property type="entry name" value="NUDIX_BOX"/>
    <property type="match status" value="1"/>
</dbReference>
<dbReference type="InterPro" id="IPR015375">
    <property type="entry name" value="NADH_PPase-like_N"/>
</dbReference>
<dbReference type="Gene3D" id="3.90.79.20">
    <property type="match status" value="1"/>
</dbReference>
<dbReference type="CDD" id="cd03429">
    <property type="entry name" value="NUDIX_NADH_pyrophosphatase_Nudt13"/>
    <property type="match status" value="1"/>
</dbReference>
<dbReference type="GO" id="GO:0006742">
    <property type="term" value="P:NADP+ catabolic process"/>
    <property type="evidence" value="ECO:0007669"/>
    <property type="project" value="TreeGrafter"/>
</dbReference>
<evidence type="ECO:0000259" key="11">
    <source>
        <dbReference type="PROSITE" id="PS51462"/>
    </source>
</evidence>
<dbReference type="InterPro" id="IPR000086">
    <property type="entry name" value="NUDIX_hydrolase_dom"/>
</dbReference>
<keyword evidence="7" id="KW-0460">Magnesium</keyword>
<evidence type="ECO:0000256" key="10">
    <source>
        <dbReference type="SAM" id="MobiDB-lite"/>
    </source>
</evidence>
<dbReference type="PANTHER" id="PTHR42904:SF6">
    <property type="entry name" value="NAD-CAPPED RNA HYDROLASE NUDT12"/>
    <property type="match status" value="1"/>
</dbReference>
<evidence type="ECO:0000256" key="5">
    <source>
        <dbReference type="ARBA" id="ARBA00022723"/>
    </source>
</evidence>
<sequence length="507" mass="55285">MALALSPSLIVAHISAYAHLDKGSETIHSQTSILCLPSCLENPRESAILLETLHRYLLEKPDQSSLHGPQPPCAIVTWETNEGSFYSGQPPLNRLSFQRQSPEKLNAHLNAPNARFILFRDLKPLVKKDSPSEWLFLSKSDIESHVGPDFSGPSSEDAASKERSRLFEAARLPAYLPPIVFLGIDDRADASTDSKPMSEDPLNPRGVPYFAMDAPKGDWVPEGGEFGDARSVGSGMGGWEAGVFAQGRALVDWNSRNKFCAGCGSPTYSLWGGWKRSCTSALEPEEGKEACFSTKGLHNFAYPRTDSVVIMGILNEAGDKMLLGRQKSWPKGMYSCLAGFIEPGESFEDAVRREVLEEAGIVVGPVRYSSSQPWPYPANIMVGCFGRASDDQTIRFDLDNELEDAQWFSRSVLAGLVGSKEGSYLSKDDLKKLDDTSTGKAKMEDDRVTANALAPSEDQGKKDVDAEGKKGRQGMELTRVPPDTAIAGMLIRTWVNGGVELASTSKL</sequence>
<evidence type="ECO:0000256" key="2">
    <source>
        <dbReference type="ARBA" id="ARBA00001947"/>
    </source>
</evidence>
<accession>A0AA38HAE7</accession>
<evidence type="ECO:0000313" key="13">
    <source>
        <dbReference type="Proteomes" id="UP001164286"/>
    </source>
</evidence>
<keyword evidence="8" id="KW-0520">NAD</keyword>
<feature type="compositionally biased region" description="Basic and acidic residues" evidence="10">
    <location>
        <begin position="458"/>
        <end position="470"/>
    </location>
</feature>
<dbReference type="PANTHER" id="PTHR42904">
    <property type="entry name" value="NUDIX HYDROLASE, NUDC SUBFAMILY"/>
    <property type="match status" value="1"/>
</dbReference>
<protein>
    <recommendedName>
        <fullName evidence="4">NAD(+) diphosphatase</fullName>
        <ecNumber evidence="4">3.6.1.22</ecNumber>
    </recommendedName>
</protein>
<evidence type="ECO:0000313" key="12">
    <source>
        <dbReference type="EMBL" id="KAI9637607.1"/>
    </source>
</evidence>
<dbReference type="GO" id="GO:0035529">
    <property type="term" value="F:NADH pyrophosphatase activity"/>
    <property type="evidence" value="ECO:0007669"/>
    <property type="project" value="TreeGrafter"/>
</dbReference>
<dbReference type="InterPro" id="IPR015797">
    <property type="entry name" value="NUDIX_hydrolase-like_dom_sf"/>
</dbReference>
<dbReference type="GeneID" id="77728637"/>
<organism evidence="12 13">
    <name type="scientific">Dioszegia hungarica</name>
    <dbReference type="NCBI Taxonomy" id="4972"/>
    <lineage>
        <taxon>Eukaryota</taxon>
        <taxon>Fungi</taxon>
        <taxon>Dikarya</taxon>
        <taxon>Basidiomycota</taxon>
        <taxon>Agaricomycotina</taxon>
        <taxon>Tremellomycetes</taxon>
        <taxon>Tremellales</taxon>
        <taxon>Bulleribasidiaceae</taxon>
        <taxon>Dioszegia</taxon>
    </lineage>
</organism>
<dbReference type="EC" id="3.6.1.22" evidence="4"/>
<comment type="caution">
    <text evidence="12">The sequence shown here is derived from an EMBL/GenBank/DDBJ whole genome shotgun (WGS) entry which is preliminary data.</text>
</comment>
<gene>
    <name evidence="12" type="ORF">MKK02DRAFT_36488</name>
</gene>